<name>A0A099EY85_9RHOB</name>
<evidence type="ECO:0000313" key="1">
    <source>
        <dbReference type="EMBL" id="KGJ02923.1"/>
    </source>
</evidence>
<dbReference type="EMBL" id="JRKS01000059">
    <property type="protein sequence ID" value="KGJ02923.1"/>
    <property type="molecule type" value="Genomic_DNA"/>
</dbReference>
<gene>
    <name evidence="1" type="ORF">IC63_13940</name>
</gene>
<organism evidence="1 2">
    <name type="scientific">Paracoccus sphaerophysae</name>
    <dbReference type="NCBI Taxonomy" id="690417"/>
    <lineage>
        <taxon>Bacteria</taxon>
        <taxon>Pseudomonadati</taxon>
        <taxon>Pseudomonadota</taxon>
        <taxon>Alphaproteobacteria</taxon>
        <taxon>Rhodobacterales</taxon>
        <taxon>Paracoccaceae</taxon>
        <taxon>Paracoccus</taxon>
    </lineage>
</organism>
<proteinExistence type="predicted"/>
<protein>
    <submittedName>
        <fullName evidence="1">Uncharacterized protein</fullName>
    </submittedName>
</protein>
<dbReference type="AntiFam" id="ANF00163">
    <property type="entry name" value="Shadow ORF (opposite pspPIM)"/>
</dbReference>
<accession>A0A099EY85</accession>
<dbReference type="STRING" id="690417.IC63_13940"/>
<keyword evidence="2" id="KW-1185">Reference proteome</keyword>
<reference evidence="1 2" key="2">
    <citation type="submission" date="2014-10" db="EMBL/GenBank/DDBJ databases">
        <title>Paracoccus sanguinis sp. nov., isolated from clinical specimens of New York State patients.</title>
        <authorList>
            <person name="Mingle L.A."/>
            <person name="Cole J.A."/>
            <person name="Lapierre P."/>
            <person name="Musser K.A."/>
        </authorList>
    </citation>
    <scope>NUCLEOTIDE SEQUENCE [LARGE SCALE GENOMIC DNA]</scope>
    <source>
        <strain evidence="1 2">HAMBI 3106</strain>
    </source>
</reference>
<dbReference type="Proteomes" id="UP000029917">
    <property type="component" value="Unassembled WGS sequence"/>
</dbReference>
<comment type="caution">
    <text evidence="1">The sequence shown here is derived from an EMBL/GenBank/DDBJ whole genome shotgun (WGS) entry which is preliminary data.</text>
</comment>
<evidence type="ECO:0000313" key="2">
    <source>
        <dbReference type="Proteomes" id="UP000029917"/>
    </source>
</evidence>
<reference evidence="1 2" key="1">
    <citation type="submission" date="2014-09" db="EMBL/GenBank/DDBJ databases">
        <authorList>
            <person name="McGinnis J.M."/>
            <person name="Wolfgang W.J."/>
        </authorList>
    </citation>
    <scope>NUCLEOTIDE SEQUENCE [LARGE SCALE GENOMIC DNA]</scope>
    <source>
        <strain evidence="1 2">HAMBI 3106</strain>
    </source>
</reference>
<dbReference type="AlphaFoldDB" id="A0A099EY85"/>
<sequence length="166" mass="17107">MGQDEDAQPLVWRANFCRAEQTRRRRVAQSPNVSEDGFKAEGDVTGDIFEEDPFGAAFPDDTGDVGPEVPGIVGTAALSSGAEGLAGISCKDDVEGAEERPGIEAAQIVPDRGRGEIPCALGGDEDGARPVLPLDEGAGVVSRFGEHEAQIKASAACAEGQSVPGT</sequence>